<name>A0A0D2A4G7_9EURO</name>
<gene>
    <name evidence="3" type="ORF">PV07_01923</name>
</gene>
<dbReference type="Proteomes" id="UP000054466">
    <property type="component" value="Unassembled WGS sequence"/>
</dbReference>
<feature type="signal peptide" evidence="2">
    <location>
        <begin position="1"/>
        <end position="19"/>
    </location>
</feature>
<dbReference type="RefSeq" id="XP_016255432.1">
    <property type="nucleotide sequence ID" value="XM_016388504.1"/>
</dbReference>
<dbReference type="AlphaFoldDB" id="A0A0D2A4G7"/>
<feature type="chain" id="PRO_5002238071" evidence="2">
    <location>
        <begin position="20"/>
        <end position="189"/>
    </location>
</feature>
<organism evidence="3 4">
    <name type="scientific">Cladophialophora immunda</name>
    <dbReference type="NCBI Taxonomy" id="569365"/>
    <lineage>
        <taxon>Eukaryota</taxon>
        <taxon>Fungi</taxon>
        <taxon>Dikarya</taxon>
        <taxon>Ascomycota</taxon>
        <taxon>Pezizomycotina</taxon>
        <taxon>Eurotiomycetes</taxon>
        <taxon>Chaetothyriomycetidae</taxon>
        <taxon>Chaetothyriales</taxon>
        <taxon>Herpotrichiellaceae</taxon>
        <taxon>Cladophialophora</taxon>
    </lineage>
</organism>
<accession>A0A0D2A4G7</accession>
<sequence length="189" mass="20599">MADPITLAVAGAGVAVALAQLGQAAYQGHKEDKQNRKMLQMVQQNNVYGSPQMGIPVSQPARPSQNTHTLAISHQTMGRQSTFTSPDGWFVSVGHGPEARSSGTFITHTTSYGNAFPTSHVNPNIHGFFQPPAFLPQMSPSMMLPVEHTHPYTTGRVVELPQRMLSYPIDQAPQYPTGKTTVGSKRYHF</sequence>
<keyword evidence="2" id="KW-0732">Signal</keyword>
<dbReference type="EMBL" id="KN847040">
    <property type="protein sequence ID" value="KIW35216.1"/>
    <property type="molecule type" value="Genomic_DNA"/>
</dbReference>
<dbReference type="GeneID" id="27341117"/>
<evidence type="ECO:0000256" key="1">
    <source>
        <dbReference type="SAM" id="MobiDB-lite"/>
    </source>
</evidence>
<feature type="region of interest" description="Disordered" evidence="1">
    <location>
        <begin position="170"/>
        <end position="189"/>
    </location>
</feature>
<evidence type="ECO:0000313" key="3">
    <source>
        <dbReference type="EMBL" id="KIW35216.1"/>
    </source>
</evidence>
<dbReference type="VEuPathDB" id="FungiDB:PV07_01923"/>
<evidence type="ECO:0000313" key="4">
    <source>
        <dbReference type="Proteomes" id="UP000054466"/>
    </source>
</evidence>
<keyword evidence="4" id="KW-1185">Reference proteome</keyword>
<proteinExistence type="predicted"/>
<reference evidence="3 4" key="1">
    <citation type="submission" date="2015-01" db="EMBL/GenBank/DDBJ databases">
        <title>The Genome Sequence of Cladophialophora immunda CBS83496.</title>
        <authorList>
            <consortium name="The Broad Institute Genomics Platform"/>
            <person name="Cuomo C."/>
            <person name="de Hoog S."/>
            <person name="Gorbushina A."/>
            <person name="Stielow B."/>
            <person name="Teixiera M."/>
            <person name="Abouelleil A."/>
            <person name="Chapman S.B."/>
            <person name="Priest M."/>
            <person name="Young S.K."/>
            <person name="Wortman J."/>
            <person name="Nusbaum C."/>
            <person name="Birren B."/>
        </authorList>
    </citation>
    <scope>NUCLEOTIDE SEQUENCE [LARGE SCALE GENOMIC DNA]</scope>
    <source>
        <strain evidence="3 4">CBS 83496</strain>
    </source>
</reference>
<protein>
    <submittedName>
        <fullName evidence="3">Uncharacterized protein</fullName>
    </submittedName>
</protein>
<evidence type="ECO:0000256" key="2">
    <source>
        <dbReference type="SAM" id="SignalP"/>
    </source>
</evidence>
<dbReference type="HOGENOM" id="CLU_1434303_0_0_1"/>